<comment type="caution">
    <text evidence="2">The sequence shown here is derived from an EMBL/GenBank/DDBJ whole genome shotgun (WGS) entry which is preliminary data.</text>
</comment>
<evidence type="ECO:0000313" key="3">
    <source>
        <dbReference type="Proteomes" id="UP000547209"/>
    </source>
</evidence>
<name>A0A7X0VDZ5_9BACL</name>
<evidence type="ECO:0000256" key="1">
    <source>
        <dbReference type="SAM" id="Phobius"/>
    </source>
</evidence>
<dbReference type="PANTHER" id="PTHR34821:SF3">
    <property type="entry name" value="MEMBRANE PROTEIN"/>
    <property type="match status" value="1"/>
</dbReference>
<organism evidence="2 3">
    <name type="scientific">Cohnella nanjingensis</name>
    <dbReference type="NCBI Taxonomy" id="1387779"/>
    <lineage>
        <taxon>Bacteria</taxon>
        <taxon>Bacillati</taxon>
        <taxon>Bacillota</taxon>
        <taxon>Bacilli</taxon>
        <taxon>Bacillales</taxon>
        <taxon>Paenibacillaceae</taxon>
        <taxon>Cohnella</taxon>
    </lineage>
</organism>
<dbReference type="Pfam" id="PF04657">
    <property type="entry name" value="DMT_YdcZ"/>
    <property type="match status" value="1"/>
</dbReference>
<feature type="transmembrane region" description="Helical" evidence="1">
    <location>
        <begin position="64"/>
        <end position="85"/>
    </location>
</feature>
<reference evidence="2 3" key="1">
    <citation type="submission" date="2020-08" db="EMBL/GenBank/DDBJ databases">
        <title>Cohnella phylogeny.</title>
        <authorList>
            <person name="Dunlap C."/>
        </authorList>
    </citation>
    <scope>NUCLEOTIDE SEQUENCE [LARGE SCALE GENOMIC DNA]</scope>
    <source>
        <strain evidence="2 3">DSM 28246</strain>
    </source>
</reference>
<sequence length="142" mass="15018">MAGILYAIAAGIIIAMQGAMNSRVNEKAGVWMTTTFVHGTGFIVSLLLYLWLRGGSLDNVFQLNKGYLLGGVLGVGIVVGVTLSIGQLGAAYAVAIVLVAELVFALAIDSFGLFGSPRVAFEWNRIIGVVVMIAGILIFKWK</sequence>
<proteinExistence type="predicted"/>
<gene>
    <name evidence="2" type="ORF">H7C19_05795</name>
</gene>
<dbReference type="InterPro" id="IPR006750">
    <property type="entry name" value="YdcZ"/>
</dbReference>
<feature type="transmembrane region" description="Helical" evidence="1">
    <location>
        <begin position="123"/>
        <end position="141"/>
    </location>
</feature>
<dbReference type="RefSeq" id="WP_185141641.1">
    <property type="nucleotide sequence ID" value="NZ_JACJVP010000007.1"/>
</dbReference>
<dbReference type="AlphaFoldDB" id="A0A7X0VDZ5"/>
<accession>A0A7X0VDZ5</accession>
<dbReference type="GO" id="GO:0005886">
    <property type="term" value="C:plasma membrane"/>
    <property type="evidence" value="ECO:0007669"/>
    <property type="project" value="TreeGrafter"/>
</dbReference>
<evidence type="ECO:0000313" key="2">
    <source>
        <dbReference type="EMBL" id="MBB6670196.1"/>
    </source>
</evidence>
<dbReference type="Proteomes" id="UP000547209">
    <property type="component" value="Unassembled WGS sequence"/>
</dbReference>
<feature type="transmembrane region" description="Helical" evidence="1">
    <location>
        <begin position="91"/>
        <end position="111"/>
    </location>
</feature>
<keyword evidence="3" id="KW-1185">Reference proteome</keyword>
<feature type="transmembrane region" description="Helical" evidence="1">
    <location>
        <begin position="31"/>
        <end position="52"/>
    </location>
</feature>
<dbReference type="EMBL" id="JACJVP010000007">
    <property type="protein sequence ID" value="MBB6670196.1"/>
    <property type="molecule type" value="Genomic_DNA"/>
</dbReference>
<keyword evidence="1" id="KW-1133">Transmembrane helix</keyword>
<protein>
    <submittedName>
        <fullName evidence="2">DMT family transporter</fullName>
    </submittedName>
</protein>
<keyword evidence="1" id="KW-0472">Membrane</keyword>
<dbReference type="PANTHER" id="PTHR34821">
    <property type="entry name" value="INNER MEMBRANE PROTEIN YDCZ"/>
    <property type="match status" value="1"/>
</dbReference>
<keyword evidence="1" id="KW-0812">Transmembrane</keyword>